<protein>
    <submittedName>
        <fullName evidence="3">Uncharacterized protein</fullName>
    </submittedName>
</protein>
<feature type="region of interest" description="Disordered" evidence="2">
    <location>
        <begin position="1"/>
        <end position="36"/>
    </location>
</feature>
<organism evidence="3 4">
    <name type="scientific">Exidia glandulosa HHB12029</name>
    <dbReference type="NCBI Taxonomy" id="1314781"/>
    <lineage>
        <taxon>Eukaryota</taxon>
        <taxon>Fungi</taxon>
        <taxon>Dikarya</taxon>
        <taxon>Basidiomycota</taxon>
        <taxon>Agaricomycotina</taxon>
        <taxon>Agaricomycetes</taxon>
        <taxon>Auriculariales</taxon>
        <taxon>Exidiaceae</taxon>
        <taxon>Exidia</taxon>
    </lineage>
</organism>
<dbReference type="AlphaFoldDB" id="A0A165B8Z9"/>
<evidence type="ECO:0000313" key="4">
    <source>
        <dbReference type="Proteomes" id="UP000077266"/>
    </source>
</evidence>
<feature type="compositionally biased region" description="Low complexity" evidence="2">
    <location>
        <begin position="197"/>
        <end position="230"/>
    </location>
</feature>
<proteinExistence type="predicted"/>
<evidence type="ECO:0000313" key="3">
    <source>
        <dbReference type="EMBL" id="KZV80097.1"/>
    </source>
</evidence>
<accession>A0A165B8Z9</accession>
<feature type="compositionally biased region" description="Polar residues" evidence="2">
    <location>
        <begin position="21"/>
        <end position="32"/>
    </location>
</feature>
<feature type="compositionally biased region" description="Acidic residues" evidence="2">
    <location>
        <begin position="156"/>
        <end position="166"/>
    </location>
</feature>
<feature type="coiled-coil region" evidence="1">
    <location>
        <begin position="469"/>
        <end position="503"/>
    </location>
</feature>
<keyword evidence="1" id="KW-0175">Coiled coil</keyword>
<dbReference type="Proteomes" id="UP000077266">
    <property type="component" value="Unassembled WGS sequence"/>
</dbReference>
<reference evidence="3 4" key="1">
    <citation type="journal article" date="2016" name="Mol. Biol. Evol.">
        <title>Comparative Genomics of Early-Diverging Mushroom-Forming Fungi Provides Insights into the Origins of Lignocellulose Decay Capabilities.</title>
        <authorList>
            <person name="Nagy L.G."/>
            <person name="Riley R."/>
            <person name="Tritt A."/>
            <person name="Adam C."/>
            <person name="Daum C."/>
            <person name="Floudas D."/>
            <person name="Sun H."/>
            <person name="Yadav J.S."/>
            <person name="Pangilinan J."/>
            <person name="Larsson K.H."/>
            <person name="Matsuura K."/>
            <person name="Barry K."/>
            <person name="Labutti K."/>
            <person name="Kuo R."/>
            <person name="Ohm R.A."/>
            <person name="Bhattacharya S.S."/>
            <person name="Shirouzu T."/>
            <person name="Yoshinaga Y."/>
            <person name="Martin F.M."/>
            <person name="Grigoriev I.V."/>
            <person name="Hibbett D.S."/>
        </authorList>
    </citation>
    <scope>NUCLEOTIDE SEQUENCE [LARGE SCALE GENOMIC DNA]</scope>
    <source>
        <strain evidence="3 4">HHB12029</strain>
    </source>
</reference>
<sequence>MRLGFNGIGKQAPPSSLRDAYNSSTQERTQNPFKGFTVGELAWKSGAGARDMANDGEQLGPEPSNRKDWSGNPTPIRATTRMAPMHTRALVPIGSGQQRIGGIRKSQTLIPVVEPWRANVGTPRMIQKIAHDAPSSSRRQSTRTLLKWRQTSVTTIDDDDDDDDPDPLILPSHGMLGVRPTLPFRRDRIPKTTGATPAQEAEQSTSASAPQTAPSQASSPAPEVVSATDPAPAPAPVPVRARASEIIEQASAPVRQPSKWSLPHQADVNAARWNATFPEKDAMPYGYDDTSTPIGSSKKRPTVNEEDGVGREKKRSRTDAQGTGTSAAVTVTVPVHIPAPRLPELAPVTAAVRTQESTQPPAPLTAPALPRAPHPVPASVPVRAPITAPALPPAKLFVDRSIDAMTPTPGAGTTNLNLRLERIETAQTKMSVLVKASQSAMQTDVTNRLERVESATTSISAGLARIETVEKLDVKVTDVETRLKRVEALLERVEASLEKVLEKIG</sequence>
<gene>
    <name evidence="3" type="ORF">EXIGLDRAFT_733659</name>
</gene>
<evidence type="ECO:0000256" key="1">
    <source>
        <dbReference type="SAM" id="Coils"/>
    </source>
</evidence>
<evidence type="ECO:0000256" key="2">
    <source>
        <dbReference type="SAM" id="MobiDB-lite"/>
    </source>
</evidence>
<name>A0A165B8Z9_EXIGL</name>
<feature type="region of interest" description="Disordered" evidence="2">
    <location>
        <begin position="155"/>
        <end position="236"/>
    </location>
</feature>
<dbReference type="InParanoid" id="A0A165B8Z9"/>
<feature type="region of interest" description="Disordered" evidence="2">
    <location>
        <begin position="280"/>
        <end position="326"/>
    </location>
</feature>
<feature type="region of interest" description="Disordered" evidence="2">
    <location>
        <begin position="50"/>
        <end position="79"/>
    </location>
</feature>
<keyword evidence="4" id="KW-1185">Reference proteome</keyword>
<dbReference type="EMBL" id="KV426523">
    <property type="protein sequence ID" value="KZV80097.1"/>
    <property type="molecule type" value="Genomic_DNA"/>
</dbReference>